<dbReference type="RefSeq" id="WP_146530147.1">
    <property type="nucleotide sequence ID" value="NZ_SJPV01000011.1"/>
</dbReference>
<comment type="caution">
    <text evidence="2">The sequence shown here is derived from an EMBL/GenBank/DDBJ whole genome shotgun (WGS) entry which is preliminary data.</text>
</comment>
<feature type="compositionally biased region" description="Basic and acidic residues" evidence="1">
    <location>
        <begin position="43"/>
        <end position="53"/>
    </location>
</feature>
<feature type="region of interest" description="Disordered" evidence="1">
    <location>
        <begin position="93"/>
        <end position="112"/>
    </location>
</feature>
<reference evidence="2 3" key="1">
    <citation type="submission" date="2019-02" db="EMBL/GenBank/DDBJ databases">
        <title>Deep-cultivation of Planctomycetes and their phenomic and genomic characterization uncovers novel biology.</title>
        <authorList>
            <person name="Wiegand S."/>
            <person name="Jogler M."/>
            <person name="Boedeker C."/>
            <person name="Pinto D."/>
            <person name="Vollmers J."/>
            <person name="Rivas-Marin E."/>
            <person name="Kohn T."/>
            <person name="Peeters S.H."/>
            <person name="Heuer A."/>
            <person name="Rast P."/>
            <person name="Oberbeckmann S."/>
            <person name="Bunk B."/>
            <person name="Jeske O."/>
            <person name="Meyerdierks A."/>
            <person name="Storesund J.E."/>
            <person name="Kallscheuer N."/>
            <person name="Luecker S."/>
            <person name="Lage O.M."/>
            <person name="Pohl T."/>
            <person name="Merkel B.J."/>
            <person name="Hornburger P."/>
            <person name="Mueller R.-W."/>
            <person name="Bruemmer F."/>
            <person name="Labrenz M."/>
            <person name="Spormann A.M."/>
            <person name="Op Den Camp H."/>
            <person name="Overmann J."/>
            <person name="Amann R."/>
            <person name="Jetten M.S.M."/>
            <person name="Mascher T."/>
            <person name="Medema M.H."/>
            <person name="Devos D.P."/>
            <person name="Kaster A.-K."/>
            <person name="Ovreas L."/>
            <person name="Rohde M."/>
            <person name="Galperin M.Y."/>
            <person name="Jogler C."/>
        </authorList>
    </citation>
    <scope>NUCLEOTIDE SEQUENCE [LARGE SCALE GENOMIC DNA]</scope>
    <source>
        <strain evidence="2 3">Poly41</strain>
    </source>
</reference>
<dbReference type="EMBL" id="SJPV01000011">
    <property type="protein sequence ID" value="TWU32976.1"/>
    <property type="molecule type" value="Genomic_DNA"/>
</dbReference>
<name>A0A5C6DCN6_9BACT</name>
<evidence type="ECO:0000313" key="2">
    <source>
        <dbReference type="EMBL" id="TWU32976.1"/>
    </source>
</evidence>
<gene>
    <name evidence="2" type="ORF">Poly41_53550</name>
</gene>
<dbReference type="Proteomes" id="UP000319143">
    <property type="component" value="Unassembled WGS sequence"/>
</dbReference>
<dbReference type="OrthoDB" id="279839at2"/>
<keyword evidence="3" id="KW-1185">Reference proteome</keyword>
<proteinExistence type="predicted"/>
<sequence length="152" mass="17086">MSGDLEDFLRRAAQRRQNKAAQQPPEGAAQRSAARPKPQYSDSRTERRPRPPLDEDVVVAEVVEDVDAQWRGRAQKVEQAKRAAKLAQAEAAKELSKLKKKKSTSRIPPLEPLAPVGTGHAIEDLLNMLHRPGGIQQAVLLREILERPEHRW</sequence>
<feature type="region of interest" description="Disordered" evidence="1">
    <location>
        <begin position="1"/>
        <end position="56"/>
    </location>
</feature>
<accession>A0A5C6DCN6</accession>
<protein>
    <submittedName>
        <fullName evidence="2">Uncharacterized protein</fullName>
    </submittedName>
</protein>
<dbReference type="AlphaFoldDB" id="A0A5C6DCN6"/>
<organism evidence="2 3">
    <name type="scientific">Novipirellula artificiosorum</name>
    <dbReference type="NCBI Taxonomy" id="2528016"/>
    <lineage>
        <taxon>Bacteria</taxon>
        <taxon>Pseudomonadati</taxon>
        <taxon>Planctomycetota</taxon>
        <taxon>Planctomycetia</taxon>
        <taxon>Pirellulales</taxon>
        <taxon>Pirellulaceae</taxon>
        <taxon>Novipirellula</taxon>
    </lineage>
</organism>
<evidence type="ECO:0000313" key="3">
    <source>
        <dbReference type="Proteomes" id="UP000319143"/>
    </source>
</evidence>
<evidence type="ECO:0000256" key="1">
    <source>
        <dbReference type="SAM" id="MobiDB-lite"/>
    </source>
</evidence>